<keyword evidence="6" id="KW-0732">Signal</keyword>
<dbReference type="PANTHER" id="PTHR11802">
    <property type="entry name" value="SERINE PROTEASE FAMILY S10 SERINE CARBOXYPEPTIDASE"/>
    <property type="match status" value="1"/>
</dbReference>
<dbReference type="GeneID" id="9052863"/>
<dbReference type="SUPFAM" id="SSF53474">
    <property type="entry name" value="alpha/beta-Hydrolases"/>
    <property type="match status" value="1"/>
</dbReference>
<evidence type="ECO:0000256" key="2">
    <source>
        <dbReference type="ARBA" id="ARBA00022645"/>
    </source>
</evidence>
<dbReference type="InParanoid" id="C5KF57"/>
<evidence type="ECO:0000313" key="7">
    <source>
        <dbReference type="EMBL" id="EER16859.1"/>
    </source>
</evidence>
<evidence type="ECO:0000256" key="1">
    <source>
        <dbReference type="ARBA" id="ARBA00009431"/>
    </source>
</evidence>
<gene>
    <name evidence="7" type="ORF">Pmar_PMAR004711</name>
</gene>
<evidence type="ECO:0000256" key="6">
    <source>
        <dbReference type="SAM" id="SignalP"/>
    </source>
</evidence>
<keyword evidence="4" id="KW-0378">Hydrolase</keyword>
<reference evidence="7 8" key="1">
    <citation type="submission" date="2008-07" db="EMBL/GenBank/DDBJ databases">
        <authorList>
            <person name="El-Sayed N."/>
            <person name="Caler E."/>
            <person name="Inman J."/>
            <person name="Amedeo P."/>
            <person name="Hass B."/>
            <person name="Wortman J."/>
        </authorList>
    </citation>
    <scope>NUCLEOTIDE SEQUENCE [LARGE SCALE GENOMIC DNA]</scope>
    <source>
        <strain evidence="8">ATCC 50983 / TXsc</strain>
    </source>
</reference>
<dbReference type="GO" id="GO:0004185">
    <property type="term" value="F:serine-type carboxypeptidase activity"/>
    <property type="evidence" value="ECO:0007669"/>
    <property type="project" value="InterPro"/>
</dbReference>
<dbReference type="GO" id="GO:0006508">
    <property type="term" value="P:proteolysis"/>
    <property type="evidence" value="ECO:0007669"/>
    <property type="project" value="UniProtKB-KW"/>
</dbReference>
<feature type="signal peptide" evidence="6">
    <location>
        <begin position="1"/>
        <end position="17"/>
    </location>
</feature>
<dbReference type="Gene3D" id="3.40.50.1820">
    <property type="entry name" value="alpha/beta hydrolase"/>
    <property type="match status" value="1"/>
</dbReference>
<proteinExistence type="inferred from homology"/>
<evidence type="ECO:0000256" key="4">
    <source>
        <dbReference type="ARBA" id="ARBA00022801"/>
    </source>
</evidence>
<dbReference type="OrthoDB" id="443318at2759"/>
<dbReference type="PANTHER" id="PTHR11802:SF113">
    <property type="entry name" value="SERINE CARBOXYPEPTIDASE CTSA-4.1"/>
    <property type="match status" value="1"/>
</dbReference>
<evidence type="ECO:0000256" key="5">
    <source>
        <dbReference type="ARBA" id="ARBA00023180"/>
    </source>
</evidence>
<sequence>MNKIMISILVILGVSRSANVLCPFSKGSQEYGYIQVSKENKYFFAAVEAEEDPKTAPTFLLLQGGLGGSSVGLAMAEGPCFLSPVTGKPELSPYSWTQKANSIWVDAPGPSGFSEGPVEPDLNTVVNYMEKFVSQFFKDHPNFNTKVHIVGLSAAGSIAAMLGSAIVRHKLRIDFKGVMLSSPIIGPGAIARGCVTMAKSLLPPGKFDELL</sequence>
<feature type="chain" id="PRO_5002952683" evidence="6">
    <location>
        <begin position="18"/>
        <end position="211"/>
    </location>
</feature>
<organism evidence="8">
    <name type="scientific">Perkinsus marinus (strain ATCC 50983 / TXsc)</name>
    <dbReference type="NCBI Taxonomy" id="423536"/>
    <lineage>
        <taxon>Eukaryota</taxon>
        <taxon>Sar</taxon>
        <taxon>Alveolata</taxon>
        <taxon>Perkinsozoa</taxon>
        <taxon>Perkinsea</taxon>
        <taxon>Perkinsida</taxon>
        <taxon>Perkinsidae</taxon>
        <taxon>Perkinsus</taxon>
    </lineage>
</organism>
<dbReference type="InterPro" id="IPR029058">
    <property type="entry name" value="AB_hydrolase_fold"/>
</dbReference>
<evidence type="ECO:0000313" key="8">
    <source>
        <dbReference type="Proteomes" id="UP000007800"/>
    </source>
</evidence>
<keyword evidence="2 7" id="KW-0121">Carboxypeptidase</keyword>
<dbReference type="AlphaFoldDB" id="C5KF57"/>
<dbReference type="InterPro" id="IPR001563">
    <property type="entry name" value="Peptidase_S10"/>
</dbReference>
<dbReference type="Pfam" id="PF00450">
    <property type="entry name" value="Peptidase_S10"/>
    <property type="match status" value="1"/>
</dbReference>
<keyword evidence="5" id="KW-0325">Glycoprotein</keyword>
<dbReference type="Proteomes" id="UP000007800">
    <property type="component" value="Unassembled WGS sequence"/>
</dbReference>
<keyword evidence="3" id="KW-0645">Protease</keyword>
<comment type="similarity">
    <text evidence="1">Belongs to the peptidase S10 family.</text>
</comment>
<keyword evidence="8" id="KW-1185">Reference proteome</keyword>
<protein>
    <submittedName>
        <fullName evidence="7">Restnoid-inducible serine carboxypeptidase, putative</fullName>
    </submittedName>
</protein>
<dbReference type="RefSeq" id="XP_002785063.1">
    <property type="nucleotide sequence ID" value="XM_002785017.1"/>
</dbReference>
<accession>C5KF57</accession>
<dbReference type="EMBL" id="GG672691">
    <property type="protein sequence ID" value="EER16859.1"/>
    <property type="molecule type" value="Genomic_DNA"/>
</dbReference>
<name>C5KF57_PERM5</name>
<evidence type="ECO:0000256" key="3">
    <source>
        <dbReference type="ARBA" id="ARBA00022670"/>
    </source>
</evidence>